<dbReference type="InterPro" id="IPR049453">
    <property type="entry name" value="Memb_transporter_dom"/>
</dbReference>
<evidence type="ECO:0000256" key="2">
    <source>
        <dbReference type="ARBA" id="ARBA00022692"/>
    </source>
</evidence>
<dbReference type="PANTHER" id="PTHR47804">
    <property type="entry name" value="60S RIBOSOMAL PROTEIN L19"/>
    <property type="match status" value="1"/>
</dbReference>
<name>A0A8K0W1Y0_9PLEO</name>
<feature type="compositionally biased region" description="Basic and acidic residues" evidence="5">
    <location>
        <begin position="631"/>
        <end position="650"/>
    </location>
</feature>
<feature type="region of interest" description="Disordered" evidence="5">
    <location>
        <begin position="375"/>
        <end position="411"/>
    </location>
</feature>
<dbReference type="InterPro" id="IPR023244">
    <property type="entry name" value="Brefeldin_A-sensitivity_4"/>
</dbReference>
<feature type="transmembrane region" description="Helical" evidence="6">
    <location>
        <begin position="728"/>
        <end position="745"/>
    </location>
</feature>
<evidence type="ECO:0000313" key="8">
    <source>
        <dbReference type="EMBL" id="KAH7091206.1"/>
    </source>
</evidence>
<dbReference type="InterPro" id="IPR052430">
    <property type="entry name" value="IVT-Associated"/>
</dbReference>
<dbReference type="PRINTS" id="PR02047">
    <property type="entry name" value="BREFELDNASP4"/>
</dbReference>
<comment type="caution">
    <text evidence="8">The sequence shown here is derived from an EMBL/GenBank/DDBJ whole genome shotgun (WGS) entry which is preliminary data.</text>
</comment>
<evidence type="ECO:0000256" key="3">
    <source>
        <dbReference type="ARBA" id="ARBA00022989"/>
    </source>
</evidence>
<reference evidence="8" key="1">
    <citation type="journal article" date="2021" name="Nat. Commun.">
        <title>Genetic determinants of endophytism in the Arabidopsis root mycobiome.</title>
        <authorList>
            <person name="Mesny F."/>
            <person name="Miyauchi S."/>
            <person name="Thiergart T."/>
            <person name="Pickel B."/>
            <person name="Atanasova L."/>
            <person name="Karlsson M."/>
            <person name="Huettel B."/>
            <person name="Barry K.W."/>
            <person name="Haridas S."/>
            <person name="Chen C."/>
            <person name="Bauer D."/>
            <person name="Andreopoulos W."/>
            <person name="Pangilinan J."/>
            <person name="LaButti K."/>
            <person name="Riley R."/>
            <person name="Lipzen A."/>
            <person name="Clum A."/>
            <person name="Drula E."/>
            <person name="Henrissat B."/>
            <person name="Kohler A."/>
            <person name="Grigoriev I.V."/>
            <person name="Martin F.M."/>
            <person name="Hacquard S."/>
        </authorList>
    </citation>
    <scope>NUCLEOTIDE SEQUENCE</scope>
    <source>
        <strain evidence="8">MPI-SDFR-AT-0120</strain>
    </source>
</reference>
<evidence type="ECO:0000256" key="6">
    <source>
        <dbReference type="SAM" id="Phobius"/>
    </source>
</evidence>
<keyword evidence="3 6" id="KW-1133">Transmembrane helix</keyword>
<feature type="transmembrane region" description="Helical" evidence="6">
    <location>
        <begin position="775"/>
        <end position="794"/>
    </location>
</feature>
<accession>A0A8K0W1Y0</accession>
<keyword evidence="4 6" id="KW-0472">Membrane</keyword>
<dbReference type="OrthoDB" id="68611at2759"/>
<dbReference type="PANTHER" id="PTHR47804:SF1">
    <property type="entry name" value="DUF2421 DOMAIN-CONTAINING PROTEIN"/>
    <property type="match status" value="1"/>
</dbReference>
<dbReference type="Pfam" id="PF13515">
    <property type="entry name" value="FUSC_2"/>
    <property type="match status" value="1"/>
</dbReference>
<organism evidence="8 9">
    <name type="scientific">Paraphoma chrysanthemicola</name>
    <dbReference type="NCBI Taxonomy" id="798071"/>
    <lineage>
        <taxon>Eukaryota</taxon>
        <taxon>Fungi</taxon>
        <taxon>Dikarya</taxon>
        <taxon>Ascomycota</taxon>
        <taxon>Pezizomycotina</taxon>
        <taxon>Dothideomycetes</taxon>
        <taxon>Pleosporomycetidae</taxon>
        <taxon>Pleosporales</taxon>
        <taxon>Pleosporineae</taxon>
        <taxon>Phaeosphaeriaceae</taxon>
        <taxon>Paraphoma</taxon>
    </lineage>
</organism>
<feature type="transmembrane region" description="Helical" evidence="6">
    <location>
        <begin position="242"/>
        <end position="260"/>
    </location>
</feature>
<feature type="transmembrane region" description="Helical" evidence="6">
    <location>
        <begin position="146"/>
        <end position="171"/>
    </location>
</feature>
<sequence>MSEAPQTPAERRFLRPSLRSATMIQPRTGERVKKSFTLRRATHRPTESSEFLLAPGQFDSARHQELGRIDQWKETCYWKYRQACAYWTSPTGIGILKCSLAYILGSLATFVPAIAGLLGKNDGKHIVATITVYFHPARSAGSMLEAVMLAFAAFLYAAFISFSSMAVSTYFGGHHKLVLGHIIVLIVFVGGGLGLVGWTKHKLGNPLVNVACSLTSLALITILTKEGAVQAGMFSYNKVWQVLKMVIMGCSASAAVSLLVRPTSARNEFRNTFIKSTDAMAEILNSITRSFLSGTEQDLKSDTFIKATNQSNATFKTLVKNLGEAKFEHYALGTEQEFKINARLVKCLEKLMQSIGGLRSAAETQFQLLAQSEANGTPSENVPGNGTVTSSIFSDHTVSQSPPQLASPSLSHVERRSSILASIDEVPESSAEASTFASADVSDDESSQKHSSSIRIPSFMHNNLTPADMFSVFIAHLGPPMKSLAYTLREVLSELPFGPGPEYNMAINEHFRHSLIDAKVLFTNARREALSIVYRNRIPPKAGSASVAADYEEVAASCGYFSSSLQDFAEDMVTFLDILEELKTNVNSYPRRRTWTWLQFWQSRKKKQSGEDSEAESLLHEDDTQTPGGSHEIHNPIYRRDTRGDPYKPIHEQPLSYRTWVALSVFRRDDLKYAVKVGIGAILYAMWSFIDGTRELYGHWRGEWGLLSYMLVCSMTIGASNTTGFQRFAGTCLGAVFAIAAWIAADDHALLLGFFGWLVSLFCFYIIVGKGKGPMGRFIFLTYNLSALYAYSLSVKDDDDDDDEGGVSPEIWEIVLHRVVAVMVGCLWGIIVTRLIWPISARRKVKKGTSLLWLKMGLIWKRGPLKTLLDADLNNPRHPGSYMTEHEELELRRFLNHLDTLRAAAAAEFELRGPFPDKSFKVILGATSRILDSFHAMNVIIWKEFEASEGEREVLKYTKKEWTELSWRISHLFSVMASSMKLAYPLNDVLPNVEHTRDRLLAKVFEFRQTGLGKVIAKDEDYELLYAYALVTGQLAHDLGIIGQEIEKLYGVLSEEDLKLQ</sequence>
<dbReference type="EMBL" id="JAGMVJ010000004">
    <property type="protein sequence ID" value="KAH7091206.1"/>
    <property type="molecule type" value="Genomic_DNA"/>
</dbReference>
<feature type="transmembrane region" description="Helical" evidence="6">
    <location>
        <begin position="814"/>
        <end position="837"/>
    </location>
</feature>
<feature type="compositionally biased region" description="Low complexity" evidence="5">
    <location>
        <begin position="399"/>
        <end position="411"/>
    </location>
</feature>
<evidence type="ECO:0000256" key="1">
    <source>
        <dbReference type="ARBA" id="ARBA00004141"/>
    </source>
</evidence>
<comment type="subcellular location">
    <subcellularLocation>
        <location evidence="1">Membrane</location>
        <topology evidence="1">Multi-pass membrane protein</topology>
    </subcellularLocation>
</comment>
<feature type="compositionally biased region" description="Polar residues" evidence="5">
    <location>
        <begin position="375"/>
        <end position="398"/>
    </location>
</feature>
<gene>
    <name evidence="8" type="ORF">FB567DRAFT_518191</name>
</gene>
<keyword evidence="2 6" id="KW-0812">Transmembrane</keyword>
<evidence type="ECO:0000313" key="9">
    <source>
        <dbReference type="Proteomes" id="UP000813461"/>
    </source>
</evidence>
<evidence type="ECO:0000256" key="5">
    <source>
        <dbReference type="SAM" id="MobiDB-lite"/>
    </source>
</evidence>
<feature type="transmembrane region" description="Helical" evidence="6">
    <location>
        <begin position="673"/>
        <end position="690"/>
    </location>
</feature>
<dbReference type="Proteomes" id="UP000813461">
    <property type="component" value="Unassembled WGS sequence"/>
</dbReference>
<feature type="region of interest" description="Disordered" evidence="5">
    <location>
        <begin position="434"/>
        <end position="453"/>
    </location>
</feature>
<keyword evidence="9" id="KW-1185">Reference proteome</keyword>
<feature type="region of interest" description="Disordered" evidence="5">
    <location>
        <begin position="608"/>
        <end position="650"/>
    </location>
</feature>
<feature type="transmembrane region" description="Helical" evidence="6">
    <location>
        <begin position="99"/>
        <end position="118"/>
    </location>
</feature>
<feature type="transmembrane region" description="Helical" evidence="6">
    <location>
        <begin position="177"/>
        <end position="196"/>
    </location>
</feature>
<evidence type="ECO:0000259" key="7">
    <source>
        <dbReference type="Pfam" id="PF13515"/>
    </source>
</evidence>
<feature type="transmembrane region" description="Helical" evidence="6">
    <location>
        <begin position="751"/>
        <end position="768"/>
    </location>
</feature>
<proteinExistence type="predicted"/>
<feature type="transmembrane region" description="Helical" evidence="6">
    <location>
        <begin position="203"/>
        <end position="222"/>
    </location>
</feature>
<protein>
    <submittedName>
        <fullName evidence="8">Fusaric acid resistance protein-like-domain-containing protein</fullName>
    </submittedName>
</protein>
<evidence type="ECO:0000256" key="4">
    <source>
        <dbReference type="ARBA" id="ARBA00023136"/>
    </source>
</evidence>
<dbReference type="AlphaFoldDB" id="A0A8K0W1Y0"/>
<feature type="domain" description="Integral membrane bound transporter" evidence="7">
    <location>
        <begin position="695"/>
        <end position="832"/>
    </location>
</feature>
<dbReference type="GO" id="GO:0016020">
    <property type="term" value="C:membrane"/>
    <property type="evidence" value="ECO:0007669"/>
    <property type="project" value="UniProtKB-SubCell"/>
</dbReference>
<feature type="transmembrane region" description="Helical" evidence="6">
    <location>
        <begin position="702"/>
        <end position="721"/>
    </location>
</feature>